<dbReference type="AlphaFoldDB" id="A0A381Y3D7"/>
<reference evidence="1" key="1">
    <citation type="submission" date="2018-05" db="EMBL/GenBank/DDBJ databases">
        <authorList>
            <person name="Lanie J.A."/>
            <person name="Ng W.-L."/>
            <person name="Kazmierczak K.M."/>
            <person name="Andrzejewski T.M."/>
            <person name="Davidsen T.M."/>
            <person name="Wayne K.J."/>
            <person name="Tettelin H."/>
            <person name="Glass J.I."/>
            <person name="Rusch D."/>
            <person name="Podicherti R."/>
            <person name="Tsui H.-C.T."/>
            <person name="Winkler M.E."/>
        </authorList>
    </citation>
    <scope>NUCLEOTIDE SEQUENCE</scope>
</reference>
<evidence type="ECO:0000313" key="1">
    <source>
        <dbReference type="EMBL" id="SVA71192.1"/>
    </source>
</evidence>
<protein>
    <recommendedName>
        <fullName evidence="2">Cyclic nucleotide-binding domain-containing protein</fullName>
    </recommendedName>
</protein>
<evidence type="ECO:0008006" key="2">
    <source>
        <dbReference type="Google" id="ProtNLM"/>
    </source>
</evidence>
<name>A0A381Y3D7_9ZZZZ</name>
<gene>
    <name evidence="1" type="ORF">METZ01_LOCUS124046</name>
</gene>
<feature type="non-terminal residue" evidence="1">
    <location>
        <position position="151"/>
    </location>
</feature>
<accession>A0A381Y3D7</accession>
<proteinExistence type="predicted"/>
<organism evidence="1">
    <name type="scientific">marine metagenome</name>
    <dbReference type="NCBI Taxonomy" id="408172"/>
    <lineage>
        <taxon>unclassified sequences</taxon>
        <taxon>metagenomes</taxon>
        <taxon>ecological metagenomes</taxon>
    </lineage>
</organism>
<dbReference type="EMBL" id="UINC01017238">
    <property type="protein sequence ID" value="SVA71192.1"/>
    <property type="molecule type" value="Genomic_DNA"/>
</dbReference>
<sequence length="151" mass="16017">MASKVRTPGLDALVRHFAATNPEQAAGGNTPILLDNNEDAWLVASGKVDVFVVSLRSGQPTGARRHCLTVIAGEAIFGMPAARSGEGIGLLAVGAVGTRLIRLSTDKLQSAASDESLRPRVLEIIARWVTGLSRDAWKPSKPRPRAEIQLS</sequence>